<dbReference type="PROSITE" id="PS50088">
    <property type="entry name" value="ANK_REPEAT"/>
    <property type="match status" value="1"/>
</dbReference>
<evidence type="ECO:0000313" key="3">
    <source>
        <dbReference type="Proteomes" id="UP000076715"/>
    </source>
</evidence>
<comment type="caution">
    <text evidence="2">The sequence shown here is derived from an EMBL/GenBank/DDBJ whole genome shotgun (WGS) entry which is preliminary data.</text>
</comment>
<dbReference type="PANTHER" id="PTHR24127:SF1">
    <property type="entry name" value="ANKYRIN REPEAT AND EF-HAND DOMAIN-CONTAINING PROTEIN 1"/>
    <property type="match status" value="1"/>
</dbReference>
<dbReference type="Proteomes" id="UP000076715">
    <property type="component" value="Unassembled WGS sequence"/>
</dbReference>
<keyword evidence="3" id="KW-1185">Reference proteome</keyword>
<organism evidence="2 3">
    <name type="scientific">Aquimarina aggregata</name>
    <dbReference type="NCBI Taxonomy" id="1642818"/>
    <lineage>
        <taxon>Bacteria</taxon>
        <taxon>Pseudomonadati</taxon>
        <taxon>Bacteroidota</taxon>
        <taxon>Flavobacteriia</taxon>
        <taxon>Flavobacteriales</taxon>
        <taxon>Flavobacteriaceae</taxon>
        <taxon>Aquimarina</taxon>
    </lineage>
</organism>
<proteinExistence type="predicted"/>
<feature type="repeat" description="ANK" evidence="1">
    <location>
        <begin position="32"/>
        <end position="64"/>
    </location>
</feature>
<dbReference type="EMBL" id="LQRT01000013">
    <property type="protein sequence ID" value="KZS40613.1"/>
    <property type="molecule type" value="Genomic_DNA"/>
</dbReference>
<accession>A0A163AKM2</accession>
<name>A0A163AKM2_9FLAO</name>
<sequence>MKELNAHIDESNLEIASRMIMNGADINEEYGIGIRPIIAAINSGNTSILKFVIENGADLNIDNGKPLREAIDIAIDSMIQDSLTKPPKNAMDVVKTLLDSGANFRLKNKESERPIDIISSYAHNNESFEQLKSFFRPLIPQIDELIKRN</sequence>
<dbReference type="SUPFAM" id="SSF48403">
    <property type="entry name" value="Ankyrin repeat"/>
    <property type="match status" value="1"/>
</dbReference>
<dbReference type="PANTHER" id="PTHR24127">
    <property type="entry name" value="ANKYRIN REPEAT AND EF-HAND DOMAIN-CONTAINING PROTEIN 1"/>
    <property type="match status" value="1"/>
</dbReference>
<protein>
    <submittedName>
        <fullName evidence="2">Uncharacterized protein</fullName>
    </submittedName>
</protein>
<dbReference type="Gene3D" id="1.25.40.20">
    <property type="entry name" value="Ankyrin repeat-containing domain"/>
    <property type="match status" value="1"/>
</dbReference>
<evidence type="ECO:0000313" key="2">
    <source>
        <dbReference type="EMBL" id="KZS40613.1"/>
    </source>
</evidence>
<gene>
    <name evidence="2" type="ORF">AWE51_06600</name>
</gene>
<dbReference type="AlphaFoldDB" id="A0A163AKM2"/>
<reference evidence="2 3" key="1">
    <citation type="submission" date="2016-01" db="EMBL/GenBank/DDBJ databases">
        <title>The draft genome sequence of Aquimarina sp. RZW4-3-2.</title>
        <authorList>
            <person name="Wang Y."/>
        </authorList>
    </citation>
    <scope>NUCLEOTIDE SEQUENCE [LARGE SCALE GENOMIC DNA]</scope>
    <source>
        <strain evidence="2 3">RZW4-3-2</strain>
    </source>
</reference>
<evidence type="ECO:0000256" key="1">
    <source>
        <dbReference type="PROSITE-ProRule" id="PRU00023"/>
    </source>
</evidence>
<dbReference type="RefSeq" id="WP_066314274.1">
    <property type="nucleotide sequence ID" value="NZ_LQRT01000013.1"/>
</dbReference>
<dbReference type="InterPro" id="IPR052801">
    <property type="entry name" value="Ankyrin-EF-hand"/>
</dbReference>
<dbReference type="Pfam" id="PF12796">
    <property type="entry name" value="Ank_2"/>
    <property type="match status" value="1"/>
</dbReference>
<dbReference type="STRING" id="1642818.AWE51_06600"/>
<dbReference type="PROSITE" id="PS50297">
    <property type="entry name" value="ANK_REP_REGION"/>
    <property type="match status" value="1"/>
</dbReference>
<dbReference type="InterPro" id="IPR002110">
    <property type="entry name" value="Ankyrin_rpt"/>
</dbReference>
<dbReference type="InterPro" id="IPR036770">
    <property type="entry name" value="Ankyrin_rpt-contain_sf"/>
</dbReference>
<dbReference type="OrthoDB" id="5657095at2"/>
<keyword evidence="1" id="KW-0040">ANK repeat</keyword>